<dbReference type="Proteomes" id="UP000053095">
    <property type="component" value="Unassembled WGS sequence"/>
</dbReference>
<dbReference type="Gene3D" id="1.20.1250.20">
    <property type="entry name" value="MFS general substrate transporter like domains"/>
    <property type="match status" value="1"/>
</dbReference>
<dbReference type="InterPro" id="IPR036259">
    <property type="entry name" value="MFS_trans_sf"/>
</dbReference>
<dbReference type="GO" id="GO:0022857">
    <property type="term" value="F:transmembrane transporter activity"/>
    <property type="evidence" value="ECO:0007669"/>
    <property type="project" value="InterPro"/>
</dbReference>
<evidence type="ECO:0000256" key="4">
    <source>
        <dbReference type="ARBA" id="ARBA00023136"/>
    </source>
</evidence>
<dbReference type="InterPro" id="IPR011701">
    <property type="entry name" value="MFS"/>
</dbReference>
<feature type="transmembrane region" description="Helical" evidence="5">
    <location>
        <begin position="398"/>
        <end position="416"/>
    </location>
</feature>
<dbReference type="GO" id="GO:0005886">
    <property type="term" value="C:plasma membrane"/>
    <property type="evidence" value="ECO:0007669"/>
    <property type="project" value="TreeGrafter"/>
</dbReference>
<dbReference type="PANTHER" id="PTHR23502">
    <property type="entry name" value="MAJOR FACILITATOR SUPERFAMILY"/>
    <property type="match status" value="1"/>
</dbReference>
<feature type="transmembrane region" description="Helical" evidence="5">
    <location>
        <begin position="436"/>
        <end position="458"/>
    </location>
</feature>
<keyword evidence="2 5" id="KW-0812">Transmembrane</keyword>
<dbReference type="EMBL" id="DF933838">
    <property type="protein sequence ID" value="GAM41629.1"/>
    <property type="molecule type" value="Genomic_DNA"/>
</dbReference>
<feature type="transmembrane region" description="Helical" evidence="5">
    <location>
        <begin position="212"/>
        <end position="231"/>
    </location>
</feature>
<evidence type="ECO:0000313" key="7">
    <source>
        <dbReference type="EMBL" id="GAM41629.1"/>
    </source>
</evidence>
<protein>
    <recommendedName>
        <fullName evidence="6">Major facilitator superfamily (MFS) profile domain-containing protein</fullName>
    </recommendedName>
</protein>
<keyword evidence="8" id="KW-1185">Reference proteome</keyword>
<dbReference type="SUPFAM" id="SSF103473">
    <property type="entry name" value="MFS general substrate transporter"/>
    <property type="match status" value="1"/>
</dbReference>
<evidence type="ECO:0000256" key="3">
    <source>
        <dbReference type="ARBA" id="ARBA00022989"/>
    </source>
</evidence>
<evidence type="ECO:0000256" key="1">
    <source>
        <dbReference type="ARBA" id="ARBA00004141"/>
    </source>
</evidence>
<accession>A0A6V8HIH2</accession>
<feature type="transmembrane region" description="Helical" evidence="5">
    <location>
        <begin position="337"/>
        <end position="362"/>
    </location>
</feature>
<evidence type="ECO:0000256" key="2">
    <source>
        <dbReference type="ARBA" id="ARBA00022692"/>
    </source>
</evidence>
<evidence type="ECO:0000313" key="8">
    <source>
        <dbReference type="Proteomes" id="UP000053095"/>
    </source>
</evidence>
<feature type="transmembrane region" description="Helical" evidence="5">
    <location>
        <begin position="179"/>
        <end position="200"/>
    </location>
</feature>
<feature type="transmembrane region" description="Helical" evidence="5">
    <location>
        <begin position="497"/>
        <end position="518"/>
    </location>
</feature>
<feature type="transmembrane region" description="Helical" evidence="5">
    <location>
        <begin position="470"/>
        <end position="491"/>
    </location>
</feature>
<comment type="subcellular location">
    <subcellularLocation>
        <location evidence="1">Membrane</location>
        <topology evidence="1">Multi-pass membrane protein</topology>
    </subcellularLocation>
</comment>
<feature type="domain" description="Major facilitator superfamily (MFS) profile" evidence="6">
    <location>
        <begin position="37"/>
        <end position="522"/>
    </location>
</feature>
<feature type="transmembrane region" description="Helical" evidence="5">
    <location>
        <begin position="104"/>
        <end position="127"/>
    </location>
</feature>
<proteinExistence type="predicted"/>
<feature type="transmembrane region" description="Helical" evidence="5">
    <location>
        <begin position="133"/>
        <end position="153"/>
    </location>
</feature>
<dbReference type="PANTHER" id="PTHR23502:SF26">
    <property type="entry name" value="MAJOR FACILITATOR SUPERFAMILY (MFS) PROFILE DOMAIN-CONTAINING PROTEIN"/>
    <property type="match status" value="1"/>
</dbReference>
<keyword evidence="4 5" id="KW-0472">Membrane</keyword>
<reference evidence="8" key="1">
    <citation type="journal article" date="2015" name="Genome Announc.">
        <title>Draft genome sequence of Talaromyces cellulolyticus strain Y-94, a source of lignocellulosic biomass-degrading enzymes.</title>
        <authorList>
            <person name="Fujii T."/>
            <person name="Koike H."/>
            <person name="Sawayama S."/>
            <person name="Yano S."/>
            <person name="Inoue H."/>
        </authorList>
    </citation>
    <scope>NUCLEOTIDE SEQUENCE [LARGE SCALE GENOMIC DNA]</scope>
    <source>
        <strain evidence="8">Y-94</strain>
    </source>
</reference>
<dbReference type="Pfam" id="PF07690">
    <property type="entry name" value="MFS_1"/>
    <property type="match status" value="1"/>
</dbReference>
<gene>
    <name evidence="7" type="ORF">TCE0_042f14888</name>
</gene>
<dbReference type="InterPro" id="IPR020846">
    <property type="entry name" value="MFS_dom"/>
</dbReference>
<name>A0A6V8HIH2_TALPI</name>
<dbReference type="PROSITE" id="PS50850">
    <property type="entry name" value="MFS"/>
    <property type="match status" value="1"/>
</dbReference>
<evidence type="ECO:0000256" key="5">
    <source>
        <dbReference type="SAM" id="Phobius"/>
    </source>
</evidence>
<dbReference type="AlphaFoldDB" id="A0A6V8HIH2"/>
<evidence type="ECO:0000259" key="6">
    <source>
        <dbReference type="PROSITE" id="PS50850"/>
    </source>
</evidence>
<feature type="transmembrane region" description="Helical" evidence="5">
    <location>
        <begin position="37"/>
        <end position="60"/>
    </location>
</feature>
<keyword evidence="3 5" id="KW-1133">Transmembrane helix</keyword>
<organism evidence="7 8">
    <name type="scientific">Talaromyces pinophilus</name>
    <name type="common">Penicillium pinophilum</name>
    <dbReference type="NCBI Taxonomy" id="128442"/>
    <lineage>
        <taxon>Eukaryota</taxon>
        <taxon>Fungi</taxon>
        <taxon>Dikarya</taxon>
        <taxon>Ascomycota</taxon>
        <taxon>Pezizomycotina</taxon>
        <taxon>Eurotiomycetes</taxon>
        <taxon>Eurotiomycetidae</taxon>
        <taxon>Eurotiales</taxon>
        <taxon>Trichocomaceae</taxon>
        <taxon>Talaromyces</taxon>
        <taxon>Talaromyces sect. Talaromyces</taxon>
    </lineage>
</organism>
<comment type="caution">
    <text evidence="7">The sequence shown here is derived from an EMBL/GenBank/DDBJ whole genome shotgun (WGS) entry which is preliminary data.</text>
</comment>
<feature type="transmembrane region" description="Helical" evidence="5">
    <location>
        <begin position="72"/>
        <end position="92"/>
    </location>
</feature>
<feature type="transmembrane region" description="Helical" evidence="5">
    <location>
        <begin position="295"/>
        <end position="317"/>
    </location>
</feature>
<sequence>MTRVDSKDPSLEVSAASSITVAEPPYHILSKRQKWNLVIFVSLAGAFSPLSSNIYFPSIATISHDLQVDSSLVALTITVYMIVQGIAPSLFGTFSDTCGRRLTFAISLTIYTAANLALAFTSSYPMLMVLRGVQAGGSAATISISAGVIADIASPHERGGFMGTNAGVRYVKLFDFDTSFWITALIMNSMTGQALGPIIGGLLNSAWGFRSIFWLLFVMSVIVLSALLIFLPETQRSIAGNGSIPLSGFQKPLIYTFKPPKAWKEEPNADGKETIDRPSQQPRAKISFKKAFAPMVYLFEKDIAALLAWGAVAYTAWSMVTSSTTTLLLHSFPFLTQWQIGLCFLPNGLGCICGSLGTGWLLDHSFRHVQARFKEEHGIPAQESVVSRPDFPYIKARLRLVPLFSVILMVSLVLYGPSFEFNDIHRYFTPNLAAPLILQFIIAFSATAIFNINSTVLIDCFPDRPASATALNNLCRCLLGAVGVSVIQPLINALRAMRSFSIVSGAVLLCMPLIWVEWKWGEKWRREREKRLMGDN</sequence>